<dbReference type="SUPFAM" id="SSF109854">
    <property type="entry name" value="DinB/YfiT-like putative metalloenzymes"/>
    <property type="match status" value="1"/>
</dbReference>
<dbReference type="Gene3D" id="1.20.120.450">
    <property type="entry name" value="dinb family like domain"/>
    <property type="match status" value="1"/>
</dbReference>
<dbReference type="InterPro" id="IPR034660">
    <property type="entry name" value="DinB/YfiT-like"/>
</dbReference>
<organism evidence="3 4">
    <name type="scientific">Entotheonella factor</name>
    <dbReference type="NCBI Taxonomy" id="1429438"/>
    <lineage>
        <taxon>Bacteria</taxon>
        <taxon>Pseudomonadati</taxon>
        <taxon>Nitrospinota/Tectimicrobiota group</taxon>
        <taxon>Candidatus Tectimicrobiota</taxon>
        <taxon>Candidatus Entotheonellia</taxon>
        <taxon>Candidatus Entotheonellales</taxon>
        <taxon>Candidatus Entotheonellaceae</taxon>
        <taxon>Candidatus Entotheonella</taxon>
    </lineage>
</organism>
<dbReference type="Proteomes" id="UP000019141">
    <property type="component" value="Unassembled WGS sequence"/>
</dbReference>
<proteinExistence type="predicted"/>
<evidence type="ECO:0000256" key="1">
    <source>
        <dbReference type="SAM" id="MobiDB-lite"/>
    </source>
</evidence>
<reference evidence="3 4" key="1">
    <citation type="journal article" date="2014" name="Nature">
        <title>An environmental bacterial taxon with a large and distinct metabolic repertoire.</title>
        <authorList>
            <person name="Wilson M.C."/>
            <person name="Mori T."/>
            <person name="Ruckert C."/>
            <person name="Uria A.R."/>
            <person name="Helf M.J."/>
            <person name="Takada K."/>
            <person name="Gernert C."/>
            <person name="Steffens U.A."/>
            <person name="Heycke N."/>
            <person name="Schmitt S."/>
            <person name="Rinke C."/>
            <person name="Helfrich E.J."/>
            <person name="Brachmann A.O."/>
            <person name="Gurgui C."/>
            <person name="Wakimoto T."/>
            <person name="Kracht M."/>
            <person name="Crusemann M."/>
            <person name="Hentschel U."/>
            <person name="Abe I."/>
            <person name="Matsunaga S."/>
            <person name="Kalinowski J."/>
            <person name="Takeyama H."/>
            <person name="Piel J."/>
        </authorList>
    </citation>
    <scope>NUCLEOTIDE SEQUENCE [LARGE SCALE GENOMIC DNA]</scope>
    <source>
        <strain evidence="4">TSY1</strain>
    </source>
</reference>
<dbReference type="InterPro" id="IPR024344">
    <property type="entry name" value="MDMPI_metal-binding"/>
</dbReference>
<dbReference type="GO" id="GO:0046872">
    <property type="term" value="F:metal ion binding"/>
    <property type="evidence" value="ECO:0007669"/>
    <property type="project" value="InterPro"/>
</dbReference>
<evidence type="ECO:0000313" key="4">
    <source>
        <dbReference type="Proteomes" id="UP000019141"/>
    </source>
</evidence>
<accession>W4LM16</accession>
<evidence type="ECO:0000313" key="3">
    <source>
        <dbReference type="EMBL" id="ETW99022.1"/>
    </source>
</evidence>
<evidence type="ECO:0000259" key="2">
    <source>
        <dbReference type="Pfam" id="PF11716"/>
    </source>
</evidence>
<dbReference type="AlphaFoldDB" id="W4LM16"/>
<dbReference type="HOGENOM" id="CLU_2045401_0_0_7"/>
<feature type="domain" description="Mycothiol-dependent maleylpyruvate isomerase metal-binding" evidence="2">
    <location>
        <begin position="10"/>
        <end position="115"/>
    </location>
</feature>
<dbReference type="Pfam" id="PF11716">
    <property type="entry name" value="MDMPI_N"/>
    <property type="match status" value="1"/>
</dbReference>
<name>W4LM16_ENTF1</name>
<feature type="region of interest" description="Disordered" evidence="1">
    <location>
        <begin position="62"/>
        <end position="84"/>
    </location>
</feature>
<protein>
    <recommendedName>
        <fullName evidence="2">Mycothiol-dependent maleylpyruvate isomerase metal-binding domain-containing protein</fullName>
    </recommendedName>
</protein>
<gene>
    <name evidence="3" type="ORF">ETSY1_16590</name>
</gene>
<comment type="caution">
    <text evidence="3">The sequence shown here is derived from an EMBL/GenBank/DDBJ whole genome shotgun (WGS) entry which is preliminary data.</text>
</comment>
<keyword evidence="4" id="KW-1185">Reference proteome</keyword>
<sequence>MTLFFLCSQEESRRFQHYLADLPVEAWDQQSACDQWLVKDVVGHLVGNAEFYATTVERGLSGQLDPLPGRPPAGTGHPSLGAATTAAGAIANRERLGDQLLSTLAANADRLLELLLGLSP</sequence>
<dbReference type="EMBL" id="AZHW01000490">
    <property type="protein sequence ID" value="ETW99022.1"/>
    <property type="molecule type" value="Genomic_DNA"/>
</dbReference>